<feature type="domain" description="LNS2/PITP" evidence="4">
    <location>
        <begin position="365"/>
        <end position="550"/>
    </location>
</feature>
<name>A0A1L0CN26_9ASCO</name>
<evidence type="ECO:0000259" key="4">
    <source>
        <dbReference type="SMART" id="SM00775"/>
    </source>
</evidence>
<dbReference type="GO" id="GO:0006276">
    <property type="term" value="P:plasmid maintenance"/>
    <property type="evidence" value="ECO:0007669"/>
    <property type="project" value="EnsemblFungi"/>
</dbReference>
<dbReference type="GO" id="GO:0006651">
    <property type="term" value="P:diacylglycerol biosynthetic process"/>
    <property type="evidence" value="ECO:0007669"/>
    <property type="project" value="EnsemblFungi"/>
</dbReference>
<dbReference type="Gene3D" id="3.40.50.1000">
    <property type="entry name" value="HAD superfamily/HAD-like"/>
    <property type="match status" value="1"/>
</dbReference>
<dbReference type="GO" id="GO:0007029">
    <property type="term" value="P:endoplasmic reticulum organization"/>
    <property type="evidence" value="ECO:0007669"/>
    <property type="project" value="EnsemblFungi"/>
</dbReference>
<dbReference type="GO" id="GO:0009062">
    <property type="term" value="P:fatty acid catabolic process"/>
    <property type="evidence" value="ECO:0007669"/>
    <property type="project" value="TreeGrafter"/>
</dbReference>
<dbReference type="GO" id="GO:0019915">
    <property type="term" value="P:lipid storage"/>
    <property type="evidence" value="ECO:0007669"/>
    <property type="project" value="EnsemblFungi"/>
</dbReference>
<dbReference type="VEuPathDB" id="FungiDB:HGUI_02469"/>
<dbReference type="InterPro" id="IPR031315">
    <property type="entry name" value="LNS2/PITP"/>
</dbReference>
<evidence type="ECO:0000256" key="2">
    <source>
        <dbReference type="ARBA" id="ARBA00022553"/>
    </source>
</evidence>
<dbReference type="Proteomes" id="UP000183365">
    <property type="component" value="Unassembled WGS sequence"/>
</dbReference>
<dbReference type="GO" id="GO:0042144">
    <property type="term" value="P:vacuole fusion, non-autophagic"/>
    <property type="evidence" value="ECO:0007669"/>
    <property type="project" value="EnsemblFungi"/>
</dbReference>
<dbReference type="AlphaFoldDB" id="A0A1L0CN26"/>
<evidence type="ECO:0000256" key="3">
    <source>
        <dbReference type="SAM" id="MobiDB-lite"/>
    </source>
</evidence>
<dbReference type="PANTHER" id="PTHR12181">
    <property type="entry name" value="LIPIN"/>
    <property type="match status" value="1"/>
</dbReference>
<dbReference type="EMBL" id="FQNF01000044">
    <property type="protein sequence ID" value="SGZ40269.1"/>
    <property type="molecule type" value="Genomic_DNA"/>
</dbReference>
<gene>
    <name evidence="5" type="ORF">HGUI_02469</name>
</gene>
<proteinExistence type="inferred from homology"/>
<sequence>MQYFGKALGSVTKSWSAINPATLSGAVDVIVVEHADGELSCSPFHVRFGKFQVLKPAKKKVDVYVNGQETTIPMKLNEYGEAQFVFEFLGDNNGLPADIFAASPVTSVASSPVIKPDTSVEEPDFLDINRPYVENENGQGTTNLDPENNSINSSPQSPRFKPIEEKLAKIKIPTKVDNFTGDLLLDIEGYKSNKHKIHDSDELVQQILKEEFGEDMLDKILEKDSNGNIRIINLYDDNHDLTSSNVESKQDGNISVDNGLDNKSDSYENSQSVYDPGSPRSINSDSTFNSIDTSTATSIMGNNASLSSVPESERPKKYIKTIRLTSDQLQCLNLKHGVNNLKFVIDKGTSVLEARLFLWKWDTPIVISDIDGTITKSDAMGHVMAMIGKDWTHPGVAKLFTDIEANGYNIMYLTARSAGLADSTRQYLKSINQDGFLIPDGPVILSPDRTFTALKREVILKKPEVFKMACLNDIRKLYLKNLSLEDDYDYVNKFVNNPLNGSSGVFDDDMPTPFIAGFGNRITDGISYRSVGIPRSRIFTINPYGEVHMELLEMSGYKSSYLFINELVDHFFPPVVNYGKTLTLIDEKSQSDIGSIPLISKSAEVLKNKQNKANEELQTRMTLFRNKESNFSDTNYWREPLPDISDLSEDSDVEESVKSRGQEVTNRTYDTSVKNRTTPPLTPSLPSTANSRYLTNTSTQRESKSTGSLPTGADGMDYNTSDIQKSAHSRRSSLSMNKVRSNSISHQRTKSNDSRFFSWVSGRSDHESVESLQDDDLSPFALNRSMDKHTDGTNMNSPKEFGKRLYLDLNSPISSPKRIFSDDDSIHKDHTYIPDEELLNSLDPQPSNNLVFNHTSADNLMDDNDEFDEDDEFEI</sequence>
<dbReference type="InterPro" id="IPR007651">
    <property type="entry name" value="Lipin_N"/>
</dbReference>
<dbReference type="GO" id="GO:0031965">
    <property type="term" value="C:nuclear membrane"/>
    <property type="evidence" value="ECO:0007669"/>
    <property type="project" value="EnsemblFungi"/>
</dbReference>
<keyword evidence="6" id="KW-1185">Reference proteome</keyword>
<dbReference type="GO" id="GO:0005773">
    <property type="term" value="C:vacuole"/>
    <property type="evidence" value="ECO:0007669"/>
    <property type="project" value="EnsemblFungi"/>
</dbReference>
<feature type="region of interest" description="Disordered" evidence="3">
    <location>
        <begin position="134"/>
        <end position="159"/>
    </location>
</feature>
<dbReference type="GO" id="GO:0034389">
    <property type="term" value="P:lipid droplet organization"/>
    <property type="evidence" value="ECO:0007669"/>
    <property type="project" value="EnsemblFungi"/>
</dbReference>
<dbReference type="GO" id="GO:0000976">
    <property type="term" value="F:transcription cis-regulatory region binding"/>
    <property type="evidence" value="ECO:0007669"/>
    <property type="project" value="EnsemblFungi"/>
</dbReference>
<dbReference type="Pfam" id="PF04571">
    <property type="entry name" value="Lipin_N"/>
    <property type="match status" value="1"/>
</dbReference>
<comment type="similarity">
    <text evidence="1">Belongs to the lipin family.</text>
</comment>
<dbReference type="FunFam" id="3.40.50.1000:FF:000063">
    <property type="entry name" value="Nuclear elongation and deformation protein"/>
    <property type="match status" value="1"/>
</dbReference>
<dbReference type="GO" id="GO:0019432">
    <property type="term" value="P:triglyceride biosynthetic process"/>
    <property type="evidence" value="ECO:0007669"/>
    <property type="project" value="EnsemblFungi"/>
</dbReference>
<dbReference type="Pfam" id="PF24565">
    <property type="entry name" value="Ned1_M"/>
    <property type="match status" value="1"/>
</dbReference>
<dbReference type="OrthoDB" id="4567at2759"/>
<dbReference type="GO" id="GO:0005829">
    <property type="term" value="C:cytosol"/>
    <property type="evidence" value="ECO:0007669"/>
    <property type="project" value="EnsemblFungi"/>
</dbReference>
<protein>
    <submittedName>
        <fullName evidence="5">Related to Phosphatidic acid phosphohydrolase 1</fullName>
    </submittedName>
</protein>
<dbReference type="InterPro" id="IPR023214">
    <property type="entry name" value="HAD_sf"/>
</dbReference>
<feature type="region of interest" description="Disordered" evidence="3">
    <location>
        <begin position="635"/>
        <end position="751"/>
    </location>
</feature>
<dbReference type="InterPro" id="IPR036412">
    <property type="entry name" value="HAD-like_sf"/>
</dbReference>
<dbReference type="GO" id="GO:0008654">
    <property type="term" value="P:phospholipid biosynthetic process"/>
    <property type="evidence" value="ECO:0007669"/>
    <property type="project" value="EnsemblFungi"/>
</dbReference>
<feature type="compositionally biased region" description="Polar residues" evidence="3">
    <location>
        <begin position="244"/>
        <end position="256"/>
    </location>
</feature>
<dbReference type="Pfam" id="PF08235">
    <property type="entry name" value="LNS2"/>
    <property type="match status" value="1"/>
</dbReference>
<feature type="compositionally biased region" description="Polar residues" evidence="3">
    <location>
        <begin position="662"/>
        <end position="676"/>
    </location>
</feature>
<dbReference type="GO" id="GO:0071763">
    <property type="term" value="P:nuclear membrane organization"/>
    <property type="evidence" value="ECO:0007669"/>
    <property type="project" value="EnsemblFungi"/>
</dbReference>
<dbReference type="GO" id="GO:0005811">
    <property type="term" value="C:lipid droplet"/>
    <property type="evidence" value="ECO:0007669"/>
    <property type="project" value="EnsemblFungi"/>
</dbReference>
<dbReference type="GO" id="GO:0009060">
    <property type="term" value="P:aerobic respiration"/>
    <property type="evidence" value="ECO:0007669"/>
    <property type="project" value="EnsemblFungi"/>
</dbReference>
<dbReference type="InterPro" id="IPR026058">
    <property type="entry name" value="LIPIN"/>
</dbReference>
<dbReference type="SMART" id="SM00775">
    <property type="entry name" value="LNS2"/>
    <property type="match status" value="1"/>
</dbReference>
<evidence type="ECO:0000313" key="5">
    <source>
        <dbReference type="EMBL" id="SGZ40269.1"/>
    </source>
</evidence>
<keyword evidence="5" id="KW-0378">Hydrolase</keyword>
<feature type="compositionally biased region" description="Polar residues" evidence="3">
    <location>
        <begin position="689"/>
        <end position="709"/>
    </location>
</feature>
<feature type="region of interest" description="Disordered" evidence="3">
    <location>
        <begin position="244"/>
        <end position="288"/>
    </location>
</feature>
<organism evidence="5 6">
    <name type="scientific">Hanseniaspora guilliermondii</name>
    <dbReference type="NCBI Taxonomy" id="56406"/>
    <lineage>
        <taxon>Eukaryota</taxon>
        <taxon>Fungi</taxon>
        <taxon>Dikarya</taxon>
        <taxon>Ascomycota</taxon>
        <taxon>Saccharomycotina</taxon>
        <taxon>Saccharomycetes</taxon>
        <taxon>Saccharomycodales</taxon>
        <taxon>Saccharomycodaceae</taxon>
        <taxon>Hanseniaspora</taxon>
    </lineage>
</organism>
<evidence type="ECO:0000313" key="6">
    <source>
        <dbReference type="Proteomes" id="UP000183365"/>
    </source>
</evidence>
<reference evidence="6" key="1">
    <citation type="submission" date="2016-11" db="EMBL/GenBank/DDBJ databases">
        <authorList>
            <person name="Guldener U."/>
        </authorList>
    </citation>
    <scope>NUCLEOTIDE SEQUENCE [LARGE SCALE GENOMIC DNA]</scope>
</reference>
<keyword evidence="2" id="KW-0597">Phosphoprotein</keyword>
<dbReference type="InterPro" id="IPR057124">
    <property type="entry name" value="Ned1-like_M"/>
</dbReference>
<dbReference type="SUPFAM" id="SSF56784">
    <property type="entry name" value="HAD-like"/>
    <property type="match status" value="1"/>
</dbReference>
<dbReference type="PANTHER" id="PTHR12181:SF12">
    <property type="entry name" value="PHOSPHATIDATE PHOSPHATASE"/>
    <property type="match status" value="1"/>
</dbReference>
<dbReference type="InterPro" id="IPR013209">
    <property type="entry name" value="LNS2"/>
</dbReference>
<evidence type="ECO:0000256" key="1">
    <source>
        <dbReference type="ARBA" id="ARBA00005476"/>
    </source>
</evidence>
<feature type="compositionally biased region" description="Polar residues" evidence="3">
    <location>
        <begin position="136"/>
        <end position="157"/>
    </location>
</feature>
<accession>A0A1L0CN26</accession>
<feature type="compositionally biased region" description="Polar residues" evidence="3">
    <location>
        <begin position="718"/>
        <end position="746"/>
    </location>
</feature>
<dbReference type="GO" id="GO:0008195">
    <property type="term" value="F:phosphatidate phosphatase activity"/>
    <property type="evidence" value="ECO:0007669"/>
    <property type="project" value="EnsemblFungi"/>
</dbReference>